<comment type="subcellular location">
    <subcellularLocation>
        <location evidence="6">Cytoplasm</location>
    </subcellularLocation>
</comment>
<protein>
    <recommendedName>
        <fullName evidence="6">Tubulin-like protein CetZ</fullName>
    </recommendedName>
</protein>
<comment type="similarity">
    <text evidence="1 6">Belongs to the CetZ family.</text>
</comment>
<dbReference type="InterPro" id="IPR045061">
    <property type="entry name" value="FtsZ/CetZ"/>
</dbReference>
<dbReference type="InterPro" id="IPR037103">
    <property type="entry name" value="Tubulin/FtsZ-like_C"/>
</dbReference>
<keyword evidence="3 6" id="KW-0547">Nucleotide-binding</keyword>
<reference evidence="9 10" key="1">
    <citation type="submission" date="2022-09" db="EMBL/GenBank/DDBJ databases">
        <title>Enrichment on poylsaccharides allowed isolation of novel metabolic and taxonomic groups of Haloarchaea.</title>
        <authorList>
            <person name="Sorokin D.Y."/>
            <person name="Elcheninov A.G."/>
            <person name="Khizhniak T.V."/>
            <person name="Kolganova T.V."/>
            <person name="Kublanov I.V."/>
        </authorList>
    </citation>
    <scope>NUCLEOTIDE SEQUENCE [LARGE SCALE GENOMIC DNA]</scope>
    <source>
        <strain evidence="9 10">AArc-curdl1</strain>
    </source>
</reference>
<keyword evidence="2 6" id="KW-0963">Cytoplasm</keyword>
<keyword evidence="4 6" id="KW-0133">Cell shape</keyword>
<comment type="caution">
    <text evidence="9">The sequence shown here is derived from an EMBL/GenBank/DDBJ whole genome shotgun (WGS) entry which is preliminary data.</text>
</comment>
<evidence type="ECO:0000259" key="8">
    <source>
        <dbReference type="SMART" id="SM00864"/>
    </source>
</evidence>
<dbReference type="FunFam" id="3.40.50.1440:FF:000051">
    <property type="entry name" value="Tubulin-like protein CetZ"/>
    <property type="match status" value="1"/>
</dbReference>
<dbReference type="Proteomes" id="UP001321047">
    <property type="component" value="Unassembled WGS sequence"/>
</dbReference>
<dbReference type="CDD" id="cd02202">
    <property type="entry name" value="CetZ_tubulin-like"/>
    <property type="match status" value="1"/>
</dbReference>
<dbReference type="InterPro" id="IPR032907">
    <property type="entry name" value="CetZ"/>
</dbReference>
<evidence type="ECO:0000256" key="3">
    <source>
        <dbReference type="ARBA" id="ARBA00022741"/>
    </source>
</evidence>
<dbReference type="SUPFAM" id="SSF52490">
    <property type="entry name" value="Tubulin nucleotide-binding domain-like"/>
    <property type="match status" value="1"/>
</dbReference>
<comment type="function">
    <text evidence="6">Involved in cell shape control.</text>
</comment>
<dbReference type="Pfam" id="PF21011">
    <property type="entry name" value="CetZ_C"/>
    <property type="match status" value="1"/>
</dbReference>
<evidence type="ECO:0000313" key="9">
    <source>
        <dbReference type="EMBL" id="MCU4752273.1"/>
    </source>
</evidence>
<dbReference type="PROSITE" id="PS00227">
    <property type="entry name" value="TUBULIN"/>
    <property type="match status" value="1"/>
</dbReference>
<dbReference type="GO" id="GO:0051301">
    <property type="term" value="P:cell division"/>
    <property type="evidence" value="ECO:0007669"/>
    <property type="project" value="TreeGrafter"/>
</dbReference>
<dbReference type="GO" id="GO:0007017">
    <property type="term" value="P:microtubule-based process"/>
    <property type="evidence" value="ECO:0007669"/>
    <property type="project" value="InterPro"/>
</dbReference>
<evidence type="ECO:0000256" key="1">
    <source>
        <dbReference type="ARBA" id="ARBA00006877"/>
    </source>
</evidence>
<evidence type="ECO:0000256" key="4">
    <source>
        <dbReference type="ARBA" id="ARBA00022960"/>
    </source>
</evidence>
<dbReference type="PRINTS" id="PR00423">
    <property type="entry name" value="CELLDVISFTSZ"/>
</dbReference>
<accession>A0AAP2Z8L8</accession>
<feature type="binding site" evidence="6">
    <location>
        <begin position="10"/>
        <end position="14"/>
    </location>
    <ligand>
        <name>GTP</name>
        <dbReference type="ChEBI" id="CHEBI:37565"/>
    </ligand>
</feature>
<dbReference type="InterPro" id="IPR048737">
    <property type="entry name" value="CetZ_C"/>
</dbReference>
<dbReference type="GO" id="GO:0005874">
    <property type="term" value="C:microtubule"/>
    <property type="evidence" value="ECO:0007669"/>
    <property type="project" value="InterPro"/>
</dbReference>
<dbReference type="GO" id="GO:0008360">
    <property type="term" value="P:regulation of cell shape"/>
    <property type="evidence" value="ECO:0007669"/>
    <property type="project" value="UniProtKB-UniRule"/>
</dbReference>
<evidence type="ECO:0000313" key="10">
    <source>
        <dbReference type="Proteomes" id="UP001321047"/>
    </source>
</evidence>
<feature type="binding site" evidence="6">
    <location>
        <position position="184"/>
    </location>
    <ligand>
        <name>GTP</name>
        <dbReference type="ChEBI" id="CHEBI:37565"/>
    </ligand>
</feature>
<dbReference type="GO" id="GO:0005525">
    <property type="term" value="F:GTP binding"/>
    <property type="evidence" value="ECO:0007669"/>
    <property type="project" value="UniProtKB-UniRule"/>
</dbReference>
<dbReference type="InterPro" id="IPR036525">
    <property type="entry name" value="Tubulin/FtsZ_GTPase_sf"/>
</dbReference>
<keyword evidence="5 6" id="KW-0342">GTP-binding</keyword>
<evidence type="ECO:0000256" key="2">
    <source>
        <dbReference type="ARBA" id="ARBA00022490"/>
    </source>
</evidence>
<dbReference type="HAMAP" id="MF_01946">
    <property type="entry name" value="CetZ"/>
    <property type="match status" value="1"/>
</dbReference>
<dbReference type="EMBL" id="JAOPJZ010000006">
    <property type="protein sequence ID" value="MCU4752273.1"/>
    <property type="molecule type" value="Genomic_DNA"/>
</dbReference>
<dbReference type="PANTHER" id="PTHR30314">
    <property type="entry name" value="CELL DIVISION PROTEIN FTSZ-RELATED"/>
    <property type="match status" value="1"/>
</dbReference>
<dbReference type="InterPro" id="IPR017975">
    <property type="entry name" value="Tubulin_CS"/>
</dbReference>
<evidence type="ECO:0000256" key="6">
    <source>
        <dbReference type="HAMAP-Rule" id="MF_01946"/>
    </source>
</evidence>
<dbReference type="SMART" id="SM00864">
    <property type="entry name" value="Tubulin"/>
    <property type="match status" value="1"/>
</dbReference>
<dbReference type="Gene3D" id="3.30.1330.20">
    <property type="entry name" value="Tubulin/FtsZ, C-terminal domain"/>
    <property type="match status" value="1"/>
</dbReference>
<keyword evidence="10" id="KW-1185">Reference proteome</keyword>
<feature type="binding site" evidence="6">
    <location>
        <begin position="107"/>
        <end position="109"/>
    </location>
    <ligand>
        <name>GTP</name>
        <dbReference type="ChEBI" id="CHEBI:37565"/>
    </ligand>
</feature>
<gene>
    <name evidence="6" type="primary">cetZ</name>
    <name evidence="9" type="ORF">OB919_09785</name>
</gene>
<dbReference type="GO" id="GO:0003924">
    <property type="term" value="F:GTPase activity"/>
    <property type="evidence" value="ECO:0007669"/>
    <property type="project" value="InterPro"/>
</dbReference>
<dbReference type="GO" id="GO:0032153">
    <property type="term" value="C:cell division site"/>
    <property type="evidence" value="ECO:0007669"/>
    <property type="project" value="TreeGrafter"/>
</dbReference>
<feature type="region of interest" description="Disordered" evidence="7">
    <location>
        <begin position="333"/>
        <end position="361"/>
    </location>
</feature>
<dbReference type="RefSeq" id="WP_342808615.1">
    <property type="nucleotide sequence ID" value="NZ_JAOPJZ010000006.1"/>
</dbReference>
<feature type="binding site" evidence="6">
    <location>
        <position position="139"/>
    </location>
    <ligand>
        <name>GTP</name>
        <dbReference type="ChEBI" id="CHEBI:37565"/>
    </ligand>
</feature>
<evidence type="ECO:0000256" key="7">
    <source>
        <dbReference type="SAM" id="MobiDB-lite"/>
    </source>
</evidence>
<organism evidence="9 10">
    <name type="scientific">Natronosalvus hydrolyticus</name>
    <dbReference type="NCBI Taxonomy" id="2979988"/>
    <lineage>
        <taxon>Archaea</taxon>
        <taxon>Methanobacteriati</taxon>
        <taxon>Methanobacteriota</taxon>
        <taxon>Stenosarchaea group</taxon>
        <taxon>Halobacteria</taxon>
        <taxon>Halobacteriales</taxon>
        <taxon>Natrialbaceae</taxon>
        <taxon>Natronosalvus</taxon>
    </lineage>
</organism>
<dbReference type="InterPro" id="IPR003008">
    <property type="entry name" value="Tubulin_FtsZ_GTPase"/>
</dbReference>
<sequence>MKVALIGVGQAGGKVVERLTEFDAEMGFNAVQGTLAINSATADLQSLEWAETQLIGADRVNGHGVGGDNELGAEIMQSDIQEVLGALDGHVTSRAEAIVVVAGLGGGTGSGGSPVLVHNLKQVYDVPVYALGILPGRNEGSLYQANAGRSLKTIVREADSTILVDNDAWHEQGESVEAGFASINQQIAQRFGLLFASGEAVEGVGESVVDSSEVINTLRNGGIAALGYAKAAASEDSTQNIRSVMSVTRQALLTGTSLPEARVGEGALLVIAGRPASIPRKGVEKSRRWLEDETQSMQVRGGDFPLESDQIAALVLLGGVERSDRIESFLERARAAQKAEDESEKADPADHFADDRLDNLF</sequence>
<dbReference type="Gene3D" id="3.40.50.1440">
    <property type="entry name" value="Tubulin/FtsZ, GTPase domain"/>
    <property type="match status" value="1"/>
</dbReference>
<dbReference type="GO" id="GO:0005737">
    <property type="term" value="C:cytoplasm"/>
    <property type="evidence" value="ECO:0007669"/>
    <property type="project" value="UniProtKB-SubCell"/>
</dbReference>
<evidence type="ECO:0000256" key="5">
    <source>
        <dbReference type="ARBA" id="ARBA00023134"/>
    </source>
</evidence>
<dbReference type="AlphaFoldDB" id="A0AAP2Z8L8"/>
<name>A0AAP2Z8L8_9EURY</name>
<feature type="domain" description="Tubulin/FtsZ GTPase" evidence="8">
    <location>
        <begin position="2"/>
        <end position="203"/>
    </location>
</feature>
<dbReference type="Pfam" id="PF00091">
    <property type="entry name" value="Tubulin"/>
    <property type="match status" value="1"/>
</dbReference>
<feature type="binding site" evidence="6">
    <location>
        <position position="166"/>
    </location>
    <ligand>
        <name>GTP</name>
        <dbReference type="ChEBI" id="CHEBI:37565"/>
    </ligand>
</feature>
<dbReference type="PANTHER" id="PTHR30314:SF10">
    <property type="entry name" value="TUBULIN-LIKE PROTEIN CETZ"/>
    <property type="match status" value="1"/>
</dbReference>
<proteinExistence type="inferred from homology"/>